<dbReference type="EMBL" id="GL442298">
    <property type="protein sequence ID" value="EFN63623.1"/>
    <property type="molecule type" value="Genomic_DNA"/>
</dbReference>
<keyword evidence="3" id="KW-1185">Reference proteome</keyword>
<organism evidence="3">
    <name type="scientific">Camponotus floridanus</name>
    <name type="common">Florida carpenter ant</name>
    <dbReference type="NCBI Taxonomy" id="104421"/>
    <lineage>
        <taxon>Eukaryota</taxon>
        <taxon>Metazoa</taxon>
        <taxon>Ecdysozoa</taxon>
        <taxon>Arthropoda</taxon>
        <taxon>Hexapoda</taxon>
        <taxon>Insecta</taxon>
        <taxon>Pterygota</taxon>
        <taxon>Neoptera</taxon>
        <taxon>Endopterygota</taxon>
        <taxon>Hymenoptera</taxon>
        <taxon>Apocrita</taxon>
        <taxon>Aculeata</taxon>
        <taxon>Formicoidea</taxon>
        <taxon>Formicidae</taxon>
        <taxon>Formicinae</taxon>
        <taxon>Camponotus</taxon>
    </lineage>
</organism>
<reference evidence="2 3" key="1">
    <citation type="journal article" date="2010" name="Science">
        <title>Genomic comparison of the ants Camponotus floridanus and Harpegnathos saltator.</title>
        <authorList>
            <person name="Bonasio R."/>
            <person name="Zhang G."/>
            <person name="Ye C."/>
            <person name="Mutti N.S."/>
            <person name="Fang X."/>
            <person name="Qin N."/>
            <person name="Donahue G."/>
            <person name="Yang P."/>
            <person name="Li Q."/>
            <person name="Li C."/>
            <person name="Zhang P."/>
            <person name="Huang Z."/>
            <person name="Berger S.L."/>
            <person name="Reinberg D."/>
            <person name="Wang J."/>
            <person name="Liebig J."/>
        </authorList>
    </citation>
    <scope>NUCLEOTIDE SEQUENCE [LARGE SCALE GENOMIC DNA]</scope>
    <source>
        <strain evidence="3">C129</strain>
    </source>
</reference>
<dbReference type="InParanoid" id="E2ASF7"/>
<dbReference type="Proteomes" id="UP000000311">
    <property type="component" value="Unassembled WGS sequence"/>
</dbReference>
<accession>E2ASF7</accession>
<name>E2ASF7_CAMFO</name>
<gene>
    <name evidence="2" type="ORF">EAG_07401</name>
</gene>
<evidence type="ECO:0000313" key="2">
    <source>
        <dbReference type="EMBL" id="EFN63623.1"/>
    </source>
</evidence>
<protein>
    <submittedName>
        <fullName evidence="2">Uncharacterized protein</fullName>
    </submittedName>
</protein>
<sequence>MKTCTEYNGPSEVRRGRLCRSGHCWPTCSLEQTRLIDLSGPKGPMINRSLWKKPIVLQERSVSRTLGKKHQTKPPAFTESVGSSAPSLERVHVASFLRSIDRIFFSVGIDRGIARKRLPGEGKVIKEIRVHVSTADCHYGKTSRTLMLGLPELFRFQNSRRRNKERLRRTLTHRQRQNADGTHYEMMLRATNCCNEEMKDNSLRSNVILILKQSALSLACEYLASKEDTNAASRSINNVTEEQKSEVAKEEQSIACLTKRNCRGLWRTKSDNITGSYDESKGTRTDG</sequence>
<proteinExistence type="predicted"/>
<evidence type="ECO:0000256" key="1">
    <source>
        <dbReference type="SAM" id="MobiDB-lite"/>
    </source>
</evidence>
<evidence type="ECO:0000313" key="3">
    <source>
        <dbReference type="Proteomes" id="UP000000311"/>
    </source>
</evidence>
<dbReference type="AlphaFoldDB" id="E2ASF7"/>
<feature type="region of interest" description="Disordered" evidence="1">
    <location>
        <begin position="65"/>
        <end position="84"/>
    </location>
</feature>